<dbReference type="Gene3D" id="3.10.28.20">
    <property type="entry name" value="Acetamidase/Formamidase-like domains"/>
    <property type="match status" value="1"/>
</dbReference>
<reference evidence="3" key="1">
    <citation type="submission" date="2023-07" db="EMBL/GenBank/DDBJ databases">
        <title>Molecular identification of indigenous halophilic bacteria isolated from red sea cost, biodegradation of synthetic dyes and assessment of degraded metabolite toxicity.</title>
        <authorList>
            <person name="Chaieb K."/>
            <person name="Altayb H.N."/>
        </authorList>
    </citation>
    <scope>NUCLEOTIDE SEQUENCE [LARGE SCALE GENOMIC DNA]</scope>
    <source>
        <strain evidence="3">K20</strain>
    </source>
</reference>
<dbReference type="RefSeq" id="WP_225251034.1">
    <property type="nucleotide sequence ID" value="NZ_JAIWIU010000100.1"/>
</dbReference>
<accession>A0ABS7YPI0</accession>
<comment type="caution">
    <text evidence="2">The sequence shown here is derived from an EMBL/GenBank/DDBJ whole genome shotgun (WGS) entry which is preliminary data.</text>
</comment>
<dbReference type="PROSITE" id="PS51257">
    <property type="entry name" value="PROKAR_LIPOPROTEIN"/>
    <property type="match status" value="1"/>
</dbReference>
<protein>
    <submittedName>
        <fullName evidence="2">LPP20 family lipoprotein</fullName>
    </submittedName>
</protein>
<sequence>MKKIRKLLAPSFLALVLSACQSTTPPSWYTTPQETNSDYIQAVGQGRTLNSAKQSALSQINSELWTQVNSSFSMREVAKNFNDKSNNYSVVDNKINSKTANVTFTGIEYTKNDKNDIAYFVQARIKKQTVIQQLKTDIRNTNEQAKIQLDALTHQDPLIWWMENKNANEYRDSVIVRMAMLSALTSGQALPSAPSVKTLLEKKSTMQSRMLIRIVRSYHDKKSAEFLARALNEQGIATTMGANSRATHTLKMTSEFRRAFMASSYISTKVTTLSLTNNQNRHIIATQEIISTGNSMSGYDLANEGSERNFSDIINEKGIWSALGLK</sequence>
<keyword evidence="3" id="KW-1185">Reference proteome</keyword>
<feature type="signal peptide" evidence="1">
    <location>
        <begin position="1"/>
        <end position="22"/>
    </location>
</feature>
<proteinExistence type="predicted"/>
<dbReference type="EMBL" id="JAIWIU010000100">
    <property type="protein sequence ID" value="MCA2017278.1"/>
    <property type="molecule type" value="Genomic_DNA"/>
</dbReference>
<organism evidence="2 3">
    <name type="scientific">Vibrio tritonius</name>
    <dbReference type="NCBI Taxonomy" id="1435069"/>
    <lineage>
        <taxon>Bacteria</taxon>
        <taxon>Pseudomonadati</taxon>
        <taxon>Pseudomonadota</taxon>
        <taxon>Gammaproteobacteria</taxon>
        <taxon>Vibrionales</taxon>
        <taxon>Vibrionaceae</taxon>
        <taxon>Vibrio</taxon>
    </lineage>
</organism>
<keyword evidence="1" id="KW-0732">Signal</keyword>
<feature type="chain" id="PRO_5046035495" evidence="1">
    <location>
        <begin position="23"/>
        <end position="326"/>
    </location>
</feature>
<evidence type="ECO:0000256" key="1">
    <source>
        <dbReference type="SAM" id="SignalP"/>
    </source>
</evidence>
<keyword evidence="2" id="KW-0449">Lipoprotein</keyword>
<name>A0ABS7YPI0_9VIBR</name>
<evidence type="ECO:0000313" key="2">
    <source>
        <dbReference type="EMBL" id="MCA2017278.1"/>
    </source>
</evidence>
<evidence type="ECO:0000313" key="3">
    <source>
        <dbReference type="Proteomes" id="UP001199044"/>
    </source>
</evidence>
<gene>
    <name evidence="2" type="ORF">LDJ79_14235</name>
</gene>
<dbReference type="Proteomes" id="UP001199044">
    <property type="component" value="Unassembled WGS sequence"/>
</dbReference>